<comment type="cofactor">
    <cofactor evidence="13">
        <name>Zn(2+)</name>
        <dbReference type="ChEBI" id="CHEBI:29105"/>
    </cofactor>
    <text evidence="13">Binds 1 zinc ion per subunit.</text>
</comment>
<evidence type="ECO:0000256" key="11">
    <source>
        <dbReference type="ARBA" id="ARBA00023146"/>
    </source>
</evidence>
<dbReference type="Gene3D" id="3.10.20.30">
    <property type="match status" value="1"/>
</dbReference>
<dbReference type="InterPro" id="IPR012676">
    <property type="entry name" value="TGS-like"/>
</dbReference>
<evidence type="ECO:0000256" key="12">
    <source>
        <dbReference type="ARBA" id="ARBA00049515"/>
    </source>
</evidence>
<comment type="caution">
    <text evidence="13">Lacks conserved residue(s) required for the propagation of feature annotation.</text>
</comment>
<keyword evidence="17" id="KW-1185">Reference proteome</keyword>
<dbReference type="Pfam" id="PF00587">
    <property type="entry name" value="tRNA-synt_2b"/>
    <property type="match status" value="1"/>
</dbReference>
<evidence type="ECO:0000256" key="10">
    <source>
        <dbReference type="ARBA" id="ARBA00022917"/>
    </source>
</evidence>
<evidence type="ECO:0000256" key="8">
    <source>
        <dbReference type="ARBA" id="ARBA00022840"/>
    </source>
</evidence>
<dbReference type="Gene3D" id="3.40.50.800">
    <property type="entry name" value="Anticodon-binding domain"/>
    <property type="match status" value="1"/>
</dbReference>
<dbReference type="FunFam" id="3.40.50.800:FF:000001">
    <property type="entry name" value="Threonine--tRNA ligase"/>
    <property type="match status" value="1"/>
</dbReference>
<dbReference type="GO" id="GO:0005737">
    <property type="term" value="C:cytoplasm"/>
    <property type="evidence" value="ECO:0007669"/>
    <property type="project" value="UniProtKB-SubCell"/>
</dbReference>
<keyword evidence="7 13" id="KW-0862">Zinc</keyword>
<protein>
    <recommendedName>
        <fullName evidence="13">Threonine--tRNA ligase</fullName>
        <ecNumber evidence="13">6.1.1.3</ecNumber>
    </recommendedName>
    <alternativeName>
        <fullName evidence="13">Threonyl-tRNA synthetase</fullName>
        <shortName evidence="13">ThrRS</shortName>
    </alternativeName>
</protein>
<dbReference type="InterPro" id="IPR036621">
    <property type="entry name" value="Anticodon-bd_dom_sf"/>
</dbReference>
<dbReference type="InterPro" id="IPR006195">
    <property type="entry name" value="aa-tRNA-synth_II"/>
</dbReference>
<dbReference type="HAMAP" id="MF_00184">
    <property type="entry name" value="Thr_tRNA_synth"/>
    <property type="match status" value="1"/>
</dbReference>
<evidence type="ECO:0000259" key="15">
    <source>
        <dbReference type="PROSITE" id="PS51880"/>
    </source>
</evidence>
<evidence type="ECO:0000256" key="13">
    <source>
        <dbReference type="HAMAP-Rule" id="MF_00184"/>
    </source>
</evidence>
<dbReference type="InterPro" id="IPR045864">
    <property type="entry name" value="aa-tRNA-synth_II/BPL/LPL"/>
</dbReference>
<comment type="similarity">
    <text evidence="1 13">Belongs to the class-II aminoacyl-tRNA synthetase family.</text>
</comment>
<keyword evidence="3 13" id="KW-0820">tRNA-binding</keyword>
<dbReference type="CDD" id="cd00771">
    <property type="entry name" value="ThrRS_core"/>
    <property type="match status" value="1"/>
</dbReference>
<dbReference type="InterPro" id="IPR004095">
    <property type="entry name" value="TGS"/>
</dbReference>
<dbReference type="GO" id="GO:0046872">
    <property type="term" value="F:metal ion binding"/>
    <property type="evidence" value="ECO:0007669"/>
    <property type="project" value="UniProtKB-KW"/>
</dbReference>
<keyword evidence="11 13" id="KW-0030">Aminoacyl-tRNA synthetase</keyword>
<evidence type="ECO:0000259" key="14">
    <source>
        <dbReference type="PROSITE" id="PS50862"/>
    </source>
</evidence>
<feature type="binding site" evidence="13">
    <location>
        <position position="338"/>
    </location>
    <ligand>
        <name>Zn(2+)</name>
        <dbReference type="ChEBI" id="CHEBI:29105"/>
        <note>catalytic</note>
    </ligand>
</feature>
<name>A0A2K8P1Z8_9MOLU</name>
<feature type="binding site" evidence="13">
    <location>
        <position position="519"/>
    </location>
    <ligand>
        <name>Zn(2+)</name>
        <dbReference type="ChEBI" id="CHEBI:29105"/>
        <note>catalytic</note>
    </ligand>
</feature>
<dbReference type="RefSeq" id="WP_024863443.1">
    <property type="nucleotide sequence ID" value="NZ_CP024965.1"/>
</dbReference>
<dbReference type="CDD" id="cd01667">
    <property type="entry name" value="TGS_ThrRS"/>
    <property type="match status" value="1"/>
</dbReference>
<dbReference type="GO" id="GO:0005524">
    <property type="term" value="F:ATP binding"/>
    <property type="evidence" value="ECO:0007669"/>
    <property type="project" value="UniProtKB-UniRule"/>
</dbReference>
<dbReference type="KEGG" id="esx:ESOMN_v1c05410"/>
<dbReference type="InterPro" id="IPR012675">
    <property type="entry name" value="Beta-grasp_dom_sf"/>
</dbReference>
<evidence type="ECO:0000313" key="17">
    <source>
        <dbReference type="Proteomes" id="UP000232230"/>
    </source>
</evidence>
<keyword evidence="6 13" id="KW-0547">Nucleotide-binding</keyword>
<feature type="binding site" evidence="13">
    <location>
        <position position="389"/>
    </location>
    <ligand>
        <name>Zn(2+)</name>
        <dbReference type="ChEBI" id="CHEBI:29105"/>
        <note>catalytic</note>
    </ligand>
</feature>
<dbReference type="InterPro" id="IPR018163">
    <property type="entry name" value="Thr/Ala-tRNA-synth_IIc_edit"/>
</dbReference>
<feature type="domain" description="Aminoacyl-transfer RNA synthetases class-II family profile" evidence="14">
    <location>
        <begin position="273"/>
        <end position="542"/>
    </location>
</feature>
<gene>
    <name evidence="13 16" type="primary">thrS</name>
    <name evidence="16" type="ORF">ESOMN_v1c05410</name>
</gene>
<keyword evidence="4 13" id="KW-0436">Ligase</keyword>
<keyword evidence="8 13" id="KW-0067">ATP-binding</keyword>
<dbReference type="InterPro" id="IPR004154">
    <property type="entry name" value="Anticodon-bd"/>
</dbReference>
<dbReference type="PANTHER" id="PTHR11451">
    <property type="entry name" value="THREONINE-TRNA LIGASE"/>
    <property type="match status" value="1"/>
</dbReference>
<comment type="subcellular location">
    <subcellularLocation>
        <location evidence="13">Cytoplasm</location>
    </subcellularLocation>
</comment>
<evidence type="ECO:0000256" key="3">
    <source>
        <dbReference type="ARBA" id="ARBA00022555"/>
    </source>
</evidence>
<dbReference type="InterPro" id="IPR033728">
    <property type="entry name" value="ThrRS_core"/>
</dbReference>
<dbReference type="NCBIfam" id="TIGR00418">
    <property type="entry name" value="thrS"/>
    <property type="match status" value="1"/>
</dbReference>
<accession>A0A2K8P1Z8</accession>
<keyword evidence="5 13" id="KW-0479">Metal-binding</keyword>
<dbReference type="EC" id="6.1.1.3" evidence="13"/>
<dbReference type="PANTHER" id="PTHR11451:SF56">
    <property type="entry name" value="THREONINE--TRNA LIGASE 1"/>
    <property type="match status" value="1"/>
</dbReference>
<evidence type="ECO:0000256" key="5">
    <source>
        <dbReference type="ARBA" id="ARBA00022723"/>
    </source>
</evidence>
<comment type="catalytic activity">
    <reaction evidence="12 13">
        <text>tRNA(Thr) + L-threonine + ATP = L-threonyl-tRNA(Thr) + AMP + diphosphate + H(+)</text>
        <dbReference type="Rhea" id="RHEA:24624"/>
        <dbReference type="Rhea" id="RHEA-COMP:9670"/>
        <dbReference type="Rhea" id="RHEA-COMP:9704"/>
        <dbReference type="ChEBI" id="CHEBI:15378"/>
        <dbReference type="ChEBI" id="CHEBI:30616"/>
        <dbReference type="ChEBI" id="CHEBI:33019"/>
        <dbReference type="ChEBI" id="CHEBI:57926"/>
        <dbReference type="ChEBI" id="CHEBI:78442"/>
        <dbReference type="ChEBI" id="CHEBI:78534"/>
        <dbReference type="ChEBI" id="CHEBI:456215"/>
        <dbReference type="EC" id="6.1.1.3"/>
    </reaction>
</comment>
<dbReference type="SUPFAM" id="SSF55186">
    <property type="entry name" value="ThrRS/AlaRS common domain"/>
    <property type="match status" value="1"/>
</dbReference>
<sequence length="645" mass="75225">MKVKLLDGNIKEYQKPISIKDIASNLGVSLGKSVVGAYVNKIPVDLDYVVEKDIELELITNKSDDKYDLFINHTSALLTAFAINDIFGAKIAQTFYKKDGEEFAVTFEVEPRIGLDELEKIQNKVNEYLANNDKINIEYVDLETATKILKNNEYQLFLAKKQFAELNYVTIYSLNNLKIVNIQPIITDLKHIKAIRVQQLTGSYWLDDAKNIMLQRVHGMGADSLKELNSKIALIEDRKSRDHRTINKRLNIFGFDNLIGAGLPLWLPNGVIIKDEIKKYLKEKEWEYDYIQVQTPIMGTVDLYKTSGHWDHYREDMFQPFNGGRGSEEQFVLKPMSCPHHVSLYKQEQRSYRDLPLRMAEHALQHRYESSGSLTGLERVRAMELTDSHIFVRPDQVKEEFKNVYKLVQEALKGLKIEIDYVSFSVRDPEDKEKYFQDDEMWNHAEEELENVLKDLKLNYTKMVGEAAFYGPKLDIQIKTAQNHEVTISTIQLDFLLPRKFDATYVDQHQKLQRPIMIHRGLVGTYERLVAIILEQTNGILPLWLSPTQVEIIPIGDDKNFEYADKLRDKFKNEFIRSHIDLRDERLAWKIREAQIHKIPYQLVIGDEETKNNTITYRQYASEEEITMPTSEFITKIMKEIKERQ</sequence>
<dbReference type="SUPFAM" id="SSF81271">
    <property type="entry name" value="TGS-like"/>
    <property type="match status" value="1"/>
</dbReference>
<feature type="domain" description="TGS" evidence="15">
    <location>
        <begin position="1"/>
        <end position="60"/>
    </location>
</feature>
<dbReference type="GO" id="GO:0000049">
    <property type="term" value="F:tRNA binding"/>
    <property type="evidence" value="ECO:0007669"/>
    <property type="project" value="UniProtKB-KW"/>
</dbReference>
<dbReference type="PROSITE" id="PS51880">
    <property type="entry name" value="TGS"/>
    <property type="match status" value="1"/>
</dbReference>
<dbReference type="Gene3D" id="3.30.980.10">
    <property type="entry name" value="Threonyl-trna Synthetase, Chain A, domain 2"/>
    <property type="match status" value="1"/>
</dbReference>
<keyword evidence="9 13" id="KW-0694">RNA-binding</keyword>
<dbReference type="GO" id="GO:0006435">
    <property type="term" value="P:threonyl-tRNA aminoacylation"/>
    <property type="evidence" value="ECO:0007669"/>
    <property type="project" value="UniProtKB-UniRule"/>
</dbReference>
<keyword evidence="10 13" id="KW-0648">Protein biosynthesis</keyword>
<evidence type="ECO:0000256" key="6">
    <source>
        <dbReference type="ARBA" id="ARBA00022741"/>
    </source>
</evidence>
<dbReference type="EMBL" id="CP024965">
    <property type="protein sequence ID" value="ATZ18923.1"/>
    <property type="molecule type" value="Genomic_DNA"/>
</dbReference>
<evidence type="ECO:0000256" key="7">
    <source>
        <dbReference type="ARBA" id="ARBA00022833"/>
    </source>
</evidence>
<dbReference type="InterPro" id="IPR002314">
    <property type="entry name" value="aa-tRNA-synt_IIb"/>
</dbReference>
<reference evidence="16 17" key="1">
    <citation type="submission" date="2017-11" db="EMBL/GenBank/DDBJ databases">
        <title>Genome sequence of Entomoplasma somnilux PYAN-1 (ATCC 49194).</title>
        <authorList>
            <person name="Lo W.-S."/>
            <person name="Gasparich G.E."/>
            <person name="Kuo C.-H."/>
        </authorList>
    </citation>
    <scope>NUCLEOTIDE SEQUENCE [LARGE SCALE GENOMIC DNA]</scope>
    <source>
        <strain evidence="16 17">PYAN-1</strain>
    </source>
</reference>
<dbReference type="FunFam" id="3.30.930.10:FF:000002">
    <property type="entry name" value="Threonine--tRNA ligase"/>
    <property type="match status" value="1"/>
</dbReference>
<dbReference type="GO" id="GO:0004829">
    <property type="term" value="F:threonine-tRNA ligase activity"/>
    <property type="evidence" value="ECO:0007669"/>
    <property type="project" value="UniProtKB-UniRule"/>
</dbReference>
<evidence type="ECO:0000256" key="1">
    <source>
        <dbReference type="ARBA" id="ARBA00008226"/>
    </source>
</evidence>
<comment type="subunit">
    <text evidence="13">Homodimer.</text>
</comment>
<evidence type="ECO:0000256" key="2">
    <source>
        <dbReference type="ARBA" id="ARBA00022490"/>
    </source>
</evidence>
<keyword evidence="2 13" id="KW-0963">Cytoplasm</keyword>
<dbReference type="Gene3D" id="3.30.930.10">
    <property type="entry name" value="Bira Bifunctional Protein, Domain 2"/>
    <property type="match status" value="1"/>
</dbReference>
<dbReference type="CDD" id="cd00860">
    <property type="entry name" value="ThrRS_anticodon"/>
    <property type="match status" value="1"/>
</dbReference>
<dbReference type="PRINTS" id="PR01047">
    <property type="entry name" value="TRNASYNTHTHR"/>
</dbReference>
<evidence type="ECO:0000313" key="16">
    <source>
        <dbReference type="EMBL" id="ATZ18923.1"/>
    </source>
</evidence>
<dbReference type="InterPro" id="IPR002320">
    <property type="entry name" value="Thr-tRNA-ligase_IIa"/>
</dbReference>
<dbReference type="AlphaFoldDB" id="A0A2K8P1Z8"/>
<organism evidence="16 17">
    <name type="scientific">Williamsoniiplasma somnilux</name>
    <dbReference type="NCBI Taxonomy" id="215578"/>
    <lineage>
        <taxon>Bacteria</taxon>
        <taxon>Bacillati</taxon>
        <taxon>Mycoplasmatota</taxon>
        <taxon>Mollicutes</taxon>
        <taxon>Entomoplasmatales</taxon>
        <taxon>Williamsoniiplasma</taxon>
    </lineage>
</organism>
<dbReference type="Proteomes" id="UP000232230">
    <property type="component" value="Chromosome"/>
</dbReference>
<dbReference type="SUPFAM" id="SSF52954">
    <property type="entry name" value="Class II aaRS ABD-related"/>
    <property type="match status" value="1"/>
</dbReference>
<dbReference type="Pfam" id="PF02824">
    <property type="entry name" value="TGS"/>
    <property type="match status" value="1"/>
</dbReference>
<evidence type="ECO:0000256" key="4">
    <source>
        <dbReference type="ARBA" id="ARBA00022598"/>
    </source>
</evidence>
<dbReference type="PROSITE" id="PS50862">
    <property type="entry name" value="AA_TRNA_LIGASE_II"/>
    <property type="match status" value="1"/>
</dbReference>
<dbReference type="SUPFAM" id="SSF55681">
    <property type="entry name" value="Class II aaRS and biotin synthetases"/>
    <property type="match status" value="1"/>
</dbReference>
<dbReference type="InterPro" id="IPR047246">
    <property type="entry name" value="ThrRS_anticodon"/>
</dbReference>
<proteinExistence type="inferred from homology"/>
<dbReference type="Pfam" id="PF03129">
    <property type="entry name" value="HGTP_anticodon"/>
    <property type="match status" value="1"/>
</dbReference>
<evidence type="ECO:0000256" key="9">
    <source>
        <dbReference type="ARBA" id="ARBA00022884"/>
    </source>
</evidence>